<evidence type="ECO:0000313" key="2">
    <source>
        <dbReference type="Proteomes" id="UP001229355"/>
    </source>
</evidence>
<dbReference type="RefSeq" id="WP_280659177.1">
    <property type="nucleotide sequence ID" value="NZ_CP120373.1"/>
</dbReference>
<keyword evidence="2" id="KW-1185">Reference proteome</keyword>
<name>A0ABY8DAM9_9HYPH</name>
<reference evidence="1 2" key="1">
    <citation type="submission" date="2023-03" db="EMBL/GenBank/DDBJ databases">
        <authorList>
            <person name="Kaur S."/>
            <person name="Espinosa-Saiz D."/>
            <person name="Velazquez E."/>
            <person name="Menendez E."/>
            <person name="diCenzo G.C."/>
        </authorList>
    </citation>
    <scope>NUCLEOTIDE SEQUENCE [LARGE SCALE GENOMIC DNA]</scope>
    <source>
        <strain evidence="1 2">LMG 24692</strain>
    </source>
</reference>
<proteinExistence type="predicted"/>
<protein>
    <submittedName>
        <fullName evidence="1">Uncharacterized protein</fullName>
    </submittedName>
</protein>
<dbReference type="EMBL" id="CP120373">
    <property type="protein sequence ID" value="WEX87117.1"/>
    <property type="molecule type" value="Genomic_DNA"/>
</dbReference>
<sequence length="45" mass="5163">MANGQKNLFSLDSFSRSQRRIRAENRFTLFLIPAPAKVGNVSTHW</sequence>
<dbReference type="Proteomes" id="UP001229355">
    <property type="component" value="Chromosome 1"/>
</dbReference>
<organism evidence="1 2">
    <name type="scientific">Sinorhizobium garamanticum</name>
    <dbReference type="NCBI Taxonomy" id="680247"/>
    <lineage>
        <taxon>Bacteria</taxon>
        <taxon>Pseudomonadati</taxon>
        <taxon>Pseudomonadota</taxon>
        <taxon>Alphaproteobacteria</taxon>
        <taxon>Hyphomicrobiales</taxon>
        <taxon>Rhizobiaceae</taxon>
        <taxon>Sinorhizobium/Ensifer group</taxon>
        <taxon>Sinorhizobium</taxon>
    </lineage>
</organism>
<evidence type="ECO:0000313" key="1">
    <source>
        <dbReference type="EMBL" id="WEX87117.1"/>
    </source>
</evidence>
<accession>A0ABY8DAM9</accession>
<gene>
    <name evidence="1" type="ORF">PZN02_003473</name>
</gene>